<dbReference type="SUPFAM" id="SSF49777">
    <property type="entry name" value="PEBP-like"/>
    <property type="match status" value="1"/>
</dbReference>
<dbReference type="EMBL" id="LSSM01007537">
    <property type="protein sequence ID" value="OMJ07907.1"/>
    <property type="molecule type" value="Genomic_DNA"/>
</dbReference>
<dbReference type="Pfam" id="PF01161">
    <property type="entry name" value="PBP"/>
    <property type="match status" value="1"/>
</dbReference>
<proteinExistence type="predicted"/>
<feature type="signal peptide" evidence="2">
    <location>
        <begin position="1"/>
        <end position="19"/>
    </location>
</feature>
<dbReference type="Gene3D" id="3.90.280.10">
    <property type="entry name" value="PEBP-like"/>
    <property type="match status" value="1"/>
</dbReference>
<accession>A0A1R1WZZ0</accession>
<comment type="caution">
    <text evidence="3">The sequence shown here is derived from an EMBL/GenBank/DDBJ whole genome shotgun (WGS) entry which is preliminary data.</text>
</comment>
<feature type="region of interest" description="Disordered" evidence="1">
    <location>
        <begin position="217"/>
        <end position="249"/>
    </location>
</feature>
<feature type="chain" id="PRO_5012322552" evidence="2">
    <location>
        <begin position="20"/>
        <end position="277"/>
    </location>
</feature>
<gene>
    <name evidence="3" type="ORF">AYI69_g11270</name>
</gene>
<dbReference type="PANTHER" id="PTHR11362">
    <property type="entry name" value="PHOSPHATIDYLETHANOLAMINE-BINDING PROTEIN"/>
    <property type="match status" value="1"/>
</dbReference>
<dbReference type="CDD" id="cd00866">
    <property type="entry name" value="PEBP_euk"/>
    <property type="match status" value="1"/>
</dbReference>
<dbReference type="InterPro" id="IPR035810">
    <property type="entry name" value="PEBP_euk"/>
</dbReference>
<reference evidence="4" key="1">
    <citation type="submission" date="2017-01" db="EMBL/GenBank/DDBJ databases">
        <authorList>
            <person name="Wang Y."/>
            <person name="White M."/>
            <person name="Kvist S."/>
            <person name="Moncalvo J.-M."/>
        </authorList>
    </citation>
    <scope>NUCLEOTIDE SEQUENCE [LARGE SCALE GENOMIC DNA]</scope>
    <source>
        <strain evidence="4">ID-206-W2</strain>
    </source>
</reference>
<evidence type="ECO:0000313" key="3">
    <source>
        <dbReference type="EMBL" id="OMJ07907.1"/>
    </source>
</evidence>
<dbReference type="Proteomes" id="UP000187429">
    <property type="component" value="Unassembled WGS sequence"/>
</dbReference>
<evidence type="ECO:0000313" key="4">
    <source>
        <dbReference type="Proteomes" id="UP000187429"/>
    </source>
</evidence>
<keyword evidence="2" id="KW-0732">Signal</keyword>
<organism evidence="3 4">
    <name type="scientific">Smittium culicis</name>
    <dbReference type="NCBI Taxonomy" id="133412"/>
    <lineage>
        <taxon>Eukaryota</taxon>
        <taxon>Fungi</taxon>
        <taxon>Fungi incertae sedis</taxon>
        <taxon>Zoopagomycota</taxon>
        <taxon>Kickxellomycotina</taxon>
        <taxon>Harpellomycetes</taxon>
        <taxon>Harpellales</taxon>
        <taxon>Legeriomycetaceae</taxon>
        <taxon>Smittium</taxon>
    </lineage>
</organism>
<dbReference type="InterPro" id="IPR008914">
    <property type="entry name" value="PEBP"/>
</dbReference>
<dbReference type="InterPro" id="IPR036610">
    <property type="entry name" value="PEBP-like_sf"/>
</dbReference>
<evidence type="ECO:0000256" key="2">
    <source>
        <dbReference type="SAM" id="SignalP"/>
    </source>
</evidence>
<dbReference type="PANTHER" id="PTHR11362:SF82">
    <property type="entry name" value="PHOSPHATIDYLETHANOLAMINE-BINDING PROTEIN 4"/>
    <property type="match status" value="1"/>
</dbReference>
<dbReference type="OrthoDB" id="2506647at2759"/>
<dbReference type="AlphaFoldDB" id="A0A1R1WZZ0"/>
<sequence>MKFLSLAVISAAVSSFVASQTFNSAAIYEALDEGDIIDDVLPESFAPITNLDVTYANRQMTFGNEYFPYNNETDTFPTVNYNSNANDLYTLALVDPDAPSRANPTRAQVVHFLSINIKGNDIQSGYSGNLTYLPTRPFVGCGRKRFVFVLARQAGVLANSVVPASRPGFNIANFAAQNQLTLIGANYFQAESTPGPQCIIPVASPSASASPAATASPSVSASPAATTSPSGSASTSSIGSSTSGSSSSSSSSAYKISSGFVKAFSVAAVISLISIVI</sequence>
<keyword evidence="4" id="KW-1185">Reference proteome</keyword>
<protein>
    <submittedName>
        <fullName evidence="3">OV-16 antigen</fullName>
    </submittedName>
</protein>
<evidence type="ECO:0000256" key="1">
    <source>
        <dbReference type="SAM" id="MobiDB-lite"/>
    </source>
</evidence>
<name>A0A1R1WZZ0_9FUNG</name>